<dbReference type="Pfam" id="PF07790">
    <property type="entry name" value="Pilin_N"/>
    <property type="match status" value="1"/>
</dbReference>
<evidence type="ECO:0000313" key="3">
    <source>
        <dbReference type="EMBL" id="QLC49629.1"/>
    </source>
</evidence>
<organism evidence="3 4">
    <name type="scientific">Methanolobus zinderi</name>
    <dbReference type="NCBI Taxonomy" id="536044"/>
    <lineage>
        <taxon>Archaea</taxon>
        <taxon>Methanobacteriati</taxon>
        <taxon>Methanobacteriota</taxon>
        <taxon>Stenosarchaea group</taxon>
        <taxon>Methanomicrobia</taxon>
        <taxon>Methanosarcinales</taxon>
        <taxon>Methanosarcinaceae</taxon>
        <taxon>Methanolobus</taxon>
    </lineage>
</organism>
<evidence type="ECO:0000313" key="4">
    <source>
        <dbReference type="Proteomes" id="UP000509594"/>
    </source>
</evidence>
<evidence type="ECO:0000259" key="2">
    <source>
        <dbReference type="Pfam" id="PF07790"/>
    </source>
</evidence>
<keyword evidence="1" id="KW-0472">Membrane</keyword>
<dbReference type="EMBL" id="CP058215">
    <property type="protein sequence ID" value="QLC49629.1"/>
    <property type="molecule type" value="Genomic_DNA"/>
</dbReference>
<dbReference type="Proteomes" id="UP000509594">
    <property type="component" value="Chromosome"/>
</dbReference>
<evidence type="ECO:0000256" key="1">
    <source>
        <dbReference type="SAM" id="Phobius"/>
    </source>
</evidence>
<dbReference type="RefSeq" id="WP_176964685.1">
    <property type="nucleotide sequence ID" value="NZ_CP058215.1"/>
</dbReference>
<feature type="domain" description="Archaeal Type IV pilin N-terminal" evidence="2">
    <location>
        <begin position="13"/>
        <end position="87"/>
    </location>
</feature>
<accession>A0A7D5IB99</accession>
<keyword evidence="1" id="KW-0812">Transmembrane</keyword>
<dbReference type="GeneID" id="55820987"/>
<proteinExistence type="predicted"/>
<dbReference type="InterPro" id="IPR012859">
    <property type="entry name" value="Pilin_N_archaeal"/>
</dbReference>
<dbReference type="OrthoDB" id="121941at2157"/>
<protein>
    <submittedName>
        <fullName evidence="3">Type IV pilin</fullName>
    </submittedName>
</protein>
<gene>
    <name evidence="3" type="ORF">HWN40_04890</name>
</gene>
<dbReference type="PANTHER" id="PTHR38138">
    <property type="entry name" value="VNG6441H"/>
    <property type="match status" value="1"/>
</dbReference>
<dbReference type="KEGG" id="mzi:HWN40_04890"/>
<keyword evidence="1" id="KW-1133">Transmembrane helix</keyword>
<dbReference type="PANTHER" id="PTHR38138:SF1">
    <property type="entry name" value="ARCHAEAL TYPE IV PILIN N-TERMINAL DOMAIN-CONTAINING PROTEIN"/>
    <property type="match status" value="1"/>
</dbReference>
<name>A0A7D5IB99_9EURY</name>
<dbReference type="AlphaFoldDB" id="A0A7D5IB99"/>
<keyword evidence="4" id="KW-1185">Reference proteome</keyword>
<reference evidence="3 4" key="1">
    <citation type="submission" date="2020-06" db="EMBL/GenBank/DDBJ databases">
        <title>Methanolobus halotolerans sp. nov., isolated from a saline lake Tus in Siberia.</title>
        <authorList>
            <person name="Shen Y."/>
            <person name="Chen S.-C."/>
            <person name="Lai M.-C."/>
            <person name="Huang H.-H."/>
            <person name="Chiu H.-H."/>
            <person name="Tang S.-L."/>
            <person name="Rogozin D.Y."/>
            <person name="Degermendzhy A.G."/>
        </authorList>
    </citation>
    <scope>NUCLEOTIDE SEQUENCE [LARGE SCALE GENOMIC DNA]</scope>
    <source>
        <strain evidence="3 4">DSM 21339</strain>
    </source>
</reference>
<sequence>MTEKNPSFLENTDAVSEVIGEILLTAVAVIAFSVVAVFIFSQAGPQEKVHADIQGWVGVDSDTIYLRHAGGEVVNVLQTGILLDINGTRRQITAQELAQIKGNDNWVLGETIMINTSDLWTYDIGQDDNIAVTLLDTGTNLVIKSGTLLGSEQTVVTTPGGQIPIAPVLSGRNPPTPYQSNTSQSVTFSASSSQASINEFLLNGQHVAWSNGTSPSYNNTSASTGTYNLTLIARNPENTSLADSMEWTWTVVDVSTGHNASGVDMRLQKSDKGGYISDGDYISFRTTTGNNHIKIEGVNTNIKNNRDVMLVMNGQQDSGQIYMSNSGALWQITTYDFNVEFYLDGSPVDTGQITEIYIGSAENLESTLSYHLPSHLSQTYFSENAGSNVIIDWSPDNDSEIRLYNITPTASSNFNIQFGPDSTYMDGFDADYGII</sequence>
<feature type="transmembrane region" description="Helical" evidence="1">
    <location>
        <begin position="18"/>
        <end position="40"/>
    </location>
</feature>